<feature type="domain" description="DUF6535" evidence="2">
    <location>
        <begin position="12"/>
        <end position="140"/>
    </location>
</feature>
<dbReference type="Proteomes" id="UP000016930">
    <property type="component" value="Unassembled WGS sequence"/>
</dbReference>
<name>M2RBC8_CERS8</name>
<gene>
    <name evidence="3" type="ORF">CERSUDRAFT_25982</name>
</gene>
<dbReference type="HOGENOM" id="CLU_018688_2_1_1"/>
<organism evidence="3 4">
    <name type="scientific">Ceriporiopsis subvermispora (strain B)</name>
    <name type="common">White-rot fungus</name>
    <name type="synonym">Gelatoporia subvermispora</name>
    <dbReference type="NCBI Taxonomy" id="914234"/>
    <lineage>
        <taxon>Eukaryota</taxon>
        <taxon>Fungi</taxon>
        <taxon>Dikarya</taxon>
        <taxon>Basidiomycota</taxon>
        <taxon>Agaricomycotina</taxon>
        <taxon>Agaricomycetes</taxon>
        <taxon>Polyporales</taxon>
        <taxon>Gelatoporiaceae</taxon>
        <taxon>Gelatoporia</taxon>
    </lineage>
</organism>
<feature type="non-terminal residue" evidence="3">
    <location>
        <position position="1"/>
    </location>
</feature>
<protein>
    <recommendedName>
        <fullName evidence="2">DUF6535 domain-containing protein</fullName>
    </recommendedName>
</protein>
<reference evidence="3 4" key="1">
    <citation type="journal article" date="2012" name="Proc. Natl. Acad. Sci. U.S.A.">
        <title>Comparative genomics of Ceriporiopsis subvermispora and Phanerochaete chrysosporium provide insight into selective ligninolysis.</title>
        <authorList>
            <person name="Fernandez-Fueyo E."/>
            <person name="Ruiz-Duenas F.J."/>
            <person name="Ferreira P."/>
            <person name="Floudas D."/>
            <person name="Hibbett D.S."/>
            <person name="Canessa P."/>
            <person name="Larrondo L.F."/>
            <person name="James T.Y."/>
            <person name="Seelenfreund D."/>
            <person name="Lobos S."/>
            <person name="Polanco R."/>
            <person name="Tello M."/>
            <person name="Honda Y."/>
            <person name="Watanabe T."/>
            <person name="Watanabe T."/>
            <person name="Ryu J.S."/>
            <person name="Kubicek C.P."/>
            <person name="Schmoll M."/>
            <person name="Gaskell J."/>
            <person name="Hammel K.E."/>
            <person name="St John F.J."/>
            <person name="Vanden Wymelenberg A."/>
            <person name="Sabat G."/>
            <person name="Splinter BonDurant S."/>
            <person name="Syed K."/>
            <person name="Yadav J.S."/>
            <person name="Doddapaneni H."/>
            <person name="Subramanian V."/>
            <person name="Lavin J.L."/>
            <person name="Oguiza J.A."/>
            <person name="Perez G."/>
            <person name="Pisabarro A.G."/>
            <person name="Ramirez L."/>
            <person name="Santoyo F."/>
            <person name="Master E."/>
            <person name="Coutinho P.M."/>
            <person name="Henrissat B."/>
            <person name="Lombard V."/>
            <person name="Magnuson J.K."/>
            <person name="Kuees U."/>
            <person name="Hori C."/>
            <person name="Igarashi K."/>
            <person name="Samejima M."/>
            <person name="Held B.W."/>
            <person name="Barry K.W."/>
            <person name="LaButti K.M."/>
            <person name="Lapidus A."/>
            <person name="Lindquist E.A."/>
            <person name="Lucas S.M."/>
            <person name="Riley R."/>
            <person name="Salamov A.A."/>
            <person name="Hoffmeister D."/>
            <person name="Schwenk D."/>
            <person name="Hadar Y."/>
            <person name="Yarden O."/>
            <person name="de Vries R.P."/>
            <person name="Wiebenga A."/>
            <person name="Stenlid J."/>
            <person name="Eastwood D."/>
            <person name="Grigoriev I.V."/>
            <person name="Berka R.M."/>
            <person name="Blanchette R.A."/>
            <person name="Kersten P."/>
            <person name="Martinez A.T."/>
            <person name="Vicuna R."/>
            <person name="Cullen D."/>
        </authorList>
    </citation>
    <scope>NUCLEOTIDE SEQUENCE [LARGE SCALE GENOMIC DNA]</scope>
    <source>
        <strain evidence="3 4">B</strain>
    </source>
</reference>
<proteinExistence type="predicted"/>
<evidence type="ECO:0000256" key="1">
    <source>
        <dbReference type="SAM" id="Phobius"/>
    </source>
</evidence>
<keyword evidence="4" id="KW-1185">Reference proteome</keyword>
<sequence>MDEISKATREGWKKCADGLRAHDESLVKMWKEEIDALLAGLFSAVLTTFNAQVYPSLQPDPGVDLSNEILFRISVQLGALFNESSTATQKAPFSGSIGSSSPASASSVWINALWFMSLVFSLASASVGIVVRQWLNHFISPTST</sequence>
<feature type="transmembrane region" description="Helical" evidence="1">
    <location>
        <begin position="108"/>
        <end position="131"/>
    </location>
</feature>
<dbReference type="Pfam" id="PF20153">
    <property type="entry name" value="DUF6535"/>
    <property type="match status" value="1"/>
</dbReference>
<dbReference type="STRING" id="914234.M2RBC8"/>
<dbReference type="EMBL" id="KB445799">
    <property type="protein sequence ID" value="EMD36091.1"/>
    <property type="molecule type" value="Genomic_DNA"/>
</dbReference>
<accession>M2RBC8</accession>
<evidence type="ECO:0000259" key="2">
    <source>
        <dbReference type="Pfam" id="PF20153"/>
    </source>
</evidence>
<dbReference type="AlphaFoldDB" id="M2RBC8"/>
<keyword evidence="1" id="KW-0472">Membrane</keyword>
<keyword evidence="1" id="KW-1133">Transmembrane helix</keyword>
<dbReference type="InterPro" id="IPR045338">
    <property type="entry name" value="DUF6535"/>
</dbReference>
<feature type="transmembrane region" description="Helical" evidence="1">
    <location>
        <begin position="36"/>
        <end position="54"/>
    </location>
</feature>
<keyword evidence="1" id="KW-0812">Transmembrane</keyword>
<dbReference type="OrthoDB" id="3219854at2759"/>
<evidence type="ECO:0000313" key="4">
    <source>
        <dbReference type="Proteomes" id="UP000016930"/>
    </source>
</evidence>
<evidence type="ECO:0000313" key="3">
    <source>
        <dbReference type="EMBL" id="EMD36091.1"/>
    </source>
</evidence>